<evidence type="ECO:0000256" key="4">
    <source>
        <dbReference type="ARBA" id="ARBA00022692"/>
    </source>
</evidence>
<dbReference type="EMBL" id="KT215851">
    <property type="protein sequence ID" value="APF47504.1"/>
    <property type="molecule type" value="Genomic_DNA"/>
</dbReference>
<keyword evidence="8 11" id="KW-0472">Membrane</keyword>
<keyword evidence="12" id="KW-0496">Mitochondrion</keyword>
<feature type="transmembrane region" description="Helical" evidence="11">
    <location>
        <begin position="32"/>
        <end position="50"/>
    </location>
</feature>
<proteinExistence type="inferred from homology"/>
<keyword evidence="7" id="KW-0520">NAD</keyword>
<feature type="transmembrane region" description="Helical" evidence="11">
    <location>
        <begin position="6"/>
        <end position="25"/>
    </location>
</feature>
<protein>
    <recommendedName>
        <fullName evidence="3">NADH-ubiquinone oxidoreductase chain 4L</fullName>
    </recommendedName>
    <alternativeName>
        <fullName evidence="9">NADH dehydrogenase subunit 4L</fullName>
    </alternativeName>
</protein>
<evidence type="ECO:0000256" key="10">
    <source>
        <dbReference type="ARBA" id="ARBA00049551"/>
    </source>
</evidence>
<comment type="subcellular location">
    <subcellularLocation>
        <location evidence="1">Membrane</location>
        <topology evidence="1">Multi-pass membrane protein</topology>
    </subcellularLocation>
</comment>
<dbReference type="GO" id="GO:0016020">
    <property type="term" value="C:membrane"/>
    <property type="evidence" value="ECO:0007669"/>
    <property type="project" value="UniProtKB-SubCell"/>
</dbReference>
<evidence type="ECO:0000256" key="7">
    <source>
        <dbReference type="ARBA" id="ARBA00023027"/>
    </source>
</evidence>
<comment type="similarity">
    <text evidence="2">Belongs to the complex I subunit 4L family.</text>
</comment>
<geneLocation type="mitochondrion" evidence="12"/>
<evidence type="ECO:0000256" key="8">
    <source>
        <dbReference type="ARBA" id="ARBA00023136"/>
    </source>
</evidence>
<keyword evidence="4 11" id="KW-0812">Transmembrane</keyword>
<evidence type="ECO:0000256" key="6">
    <source>
        <dbReference type="ARBA" id="ARBA00022989"/>
    </source>
</evidence>
<organism evidence="12">
    <name type="scientific">Dolichogenidea sp. n. SNS-2016</name>
    <dbReference type="NCBI Taxonomy" id="1911509"/>
    <lineage>
        <taxon>Eukaryota</taxon>
        <taxon>Metazoa</taxon>
        <taxon>Ecdysozoa</taxon>
        <taxon>Arthropoda</taxon>
        <taxon>Hexapoda</taxon>
        <taxon>Insecta</taxon>
        <taxon>Pterygota</taxon>
        <taxon>Neoptera</taxon>
        <taxon>Endopterygota</taxon>
        <taxon>Hymenoptera</taxon>
        <taxon>Apocrita</taxon>
        <taxon>Ichneumonoidea</taxon>
        <taxon>Braconidae</taxon>
        <taxon>Microgastrinae</taxon>
        <taxon>Dolichogenidea</taxon>
    </lineage>
</organism>
<accession>A0A6F8AY20</accession>
<evidence type="ECO:0000256" key="9">
    <source>
        <dbReference type="ARBA" id="ARBA00031586"/>
    </source>
</evidence>
<evidence type="ECO:0000256" key="2">
    <source>
        <dbReference type="ARBA" id="ARBA00010519"/>
    </source>
</evidence>
<dbReference type="GO" id="GO:0008137">
    <property type="term" value="F:NADH dehydrogenase (ubiquinone) activity"/>
    <property type="evidence" value="ECO:0007669"/>
    <property type="project" value="UniProtKB-EC"/>
</dbReference>
<comment type="catalytic activity">
    <reaction evidence="10">
        <text>a ubiquinone + NADH + 5 H(+)(in) = a ubiquinol + NAD(+) + 4 H(+)(out)</text>
        <dbReference type="Rhea" id="RHEA:29091"/>
        <dbReference type="Rhea" id="RHEA-COMP:9565"/>
        <dbReference type="Rhea" id="RHEA-COMP:9566"/>
        <dbReference type="ChEBI" id="CHEBI:15378"/>
        <dbReference type="ChEBI" id="CHEBI:16389"/>
        <dbReference type="ChEBI" id="CHEBI:17976"/>
        <dbReference type="ChEBI" id="CHEBI:57540"/>
        <dbReference type="ChEBI" id="CHEBI:57945"/>
        <dbReference type="EC" id="7.1.1.2"/>
    </reaction>
</comment>
<evidence type="ECO:0000256" key="3">
    <source>
        <dbReference type="ARBA" id="ARBA00016612"/>
    </source>
</evidence>
<evidence type="ECO:0000256" key="11">
    <source>
        <dbReference type="SAM" id="Phobius"/>
    </source>
</evidence>
<evidence type="ECO:0000256" key="1">
    <source>
        <dbReference type="ARBA" id="ARBA00004141"/>
    </source>
</evidence>
<sequence>MFLNWNLNLTMILFFISVFMYSSFYKHLLMSLISLEFMILNLSLLMYLNLNYLKLNIFLMSFFWTISVCESIMGLTILVFMVRKMGNDFTKMLNIIN</sequence>
<evidence type="ECO:0000256" key="5">
    <source>
        <dbReference type="ARBA" id="ARBA00022967"/>
    </source>
</evidence>
<dbReference type="Pfam" id="PF00420">
    <property type="entry name" value="Oxidored_q2"/>
    <property type="match status" value="1"/>
</dbReference>
<dbReference type="AlphaFoldDB" id="A0A6F8AY20"/>
<feature type="transmembrane region" description="Helical" evidence="11">
    <location>
        <begin position="62"/>
        <end position="82"/>
    </location>
</feature>
<keyword evidence="6 11" id="KW-1133">Transmembrane helix</keyword>
<evidence type="ECO:0000313" key="12">
    <source>
        <dbReference type="EMBL" id="APF47504.1"/>
    </source>
</evidence>
<dbReference type="Gene3D" id="1.10.287.3510">
    <property type="match status" value="1"/>
</dbReference>
<gene>
    <name evidence="12" type="primary">ND4L</name>
</gene>
<dbReference type="InterPro" id="IPR039428">
    <property type="entry name" value="NUOK/Mnh_C1-like"/>
</dbReference>
<name>A0A6F8AY20_9HYME</name>
<reference evidence="12" key="1">
    <citation type="submission" date="2015-06" db="EMBL/GenBank/DDBJ databases">
        <title>Dolichogenide sp.n. mitochondrion, partial genome.</title>
        <authorList>
            <person name="Song S.N."/>
            <person name="Chen X.X."/>
        </authorList>
    </citation>
    <scope>NUCLEOTIDE SEQUENCE</scope>
</reference>
<keyword evidence="5" id="KW-1278">Translocase</keyword>